<evidence type="ECO:0000256" key="2">
    <source>
        <dbReference type="ARBA" id="ARBA00023163"/>
    </source>
</evidence>
<evidence type="ECO:0000256" key="3">
    <source>
        <dbReference type="SAM" id="MobiDB-lite"/>
    </source>
</evidence>
<dbReference type="Proteomes" id="UP000295781">
    <property type="component" value="Chromosome"/>
</dbReference>
<dbReference type="InterPro" id="IPR001034">
    <property type="entry name" value="DeoR_HTH"/>
</dbReference>
<dbReference type="InterPro" id="IPR026881">
    <property type="entry name" value="WYL_dom"/>
</dbReference>
<gene>
    <name evidence="5" type="primary">deoR</name>
    <name evidence="5" type="ORF">SOCEGT47_047610</name>
</gene>
<feature type="compositionally biased region" description="Basic and acidic residues" evidence="3">
    <location>
        <begin position="350"/>
        <end position="362"/>
    </location>
</feature>
<feature type="domain" description="HTH deoR-type" evidence="4">
    <location>
        <begin position="36"/>
        <end position="91"/>
    </location>
</feature>
<accession>A0A4P2Q4B9</accession>
<dbReference type="Pfam" id="PF25583">
    <property type="entry name" value="WCX"/>
    <property type="match status" value="1"/>
</dbReference>
<evidence type="ECO:0000259" key="4">
    <source>
        <dbReference type="PROSITE" id="PS51000"/>
    </source>
</evidence>
<dbReference type="EMBL" id="CP012670">
    <property type="protein sequence ID" value="AUX24224.1"/>
    <property type="molecule type" value="Genomic_DNA"/>
</dbReference>
<dbReference type="InterPro" id="IPR051534">
    <property type="entry name" value="CBASS_pafABC_assoc_protein"/>
</dbReference>
<dbReference type="PROSITE" id="PS51000">
    <property type="entry name" value="HTH_DEOR_2"/>
    <property type="match status" value="1"/>
</dbReference>
<reference evidence="5 6" key="1">
    <citation type="submission" date="2015-09" db="EMBL/GenBank/DDBJ databases">
        <title>Sorangium comparison.</title>
        <authorList>
            <person name="Zaburannyi N."/>
            <person name="Bunk B."/>
            <person name="Overmann J."/>
            <person name="Mueller R."/>
        </authorList>
    </citation>
    <scope>NUCLEOTIDE SEQUENCE [LARGE SCALE GENOMIC DNA]</scope>
    <source>
        <strain evidence="5 6">So ceGT47</strain>
    </source>
</reference>
<dbReference type="InterPro" id="IPR036390">
    <property type="entry name" value="WH_DNA-bd_sf"/>
</dbReference>
<dbReference type="InterPro" id="IPR057727">
    <property type="entry name" value="WCX_dom"/>
</dbReference>
<dbReference type="GO" id="GO:0003700">
    <property type="term" value="F:DNA-binding transcription factor activity"/>
    <property type="evidence" value="ECO:0007669"/>
    <property type="project" value="InterPro"/>
</dbReference>
<dbReference type="InterPro" id="IPR013196">
    <property type="entry name" value="HTH_11"/>
</dbReference>
<dbReference type="PANTHER" id="PTHR34580:SF3">
    <property type="entry name" value="PROTEIN PAFB"/>
    <property type="match status" value="1"/>
</dbReference>
<evidence type="ECO:0000256" key="1">
    <source>
        <dbReference type="ARBA" id="ARBA00023015"/>
    </source>
</evidence>
<feature type="region of interest" description="Disordered" evidence="3">
    <location>
        <begin position="350"/>
        <end position="373"/>
    </location>
</feature>
<protein>
    <submittedName>
        <fullName evidence="5">DeoR family transcriptional regulator</fullName>
    </submittedName>
</protein>
<dbReference type="PANTHER" id="PTHR34580">
    <property type="match status" value="1"/>
</dbReference>
<organism evidence="5 6">
    <name type="scientific">Sorangium cellulosum</name>
    <name type="common">Polyangium cellulosum</name>
    <dbReference type="NCBI Taxonomy" id="56"/>
    <lineage>
        <taxon>Bacteria</taxon>
        <taxon>Pseudomonadati</taxon>
        <taxon>Myxococcota</taxon>
        <taxon>Polyangia</taxon>
        <taxon>Polyangiales</taxon>
        <taxon>Polyangiaceae</taxon>
        <taxon>Sorangium</taxon>
    </lineage>
</organism>
<evidence type="ECO:0000313" key="5">
    <source>
        <dbReference type="EMBL" id="AUX24224.1"/>
    </source>
</evidence>
<name>A0A4P2Q4B9_SORCE</name>
<keyword evidence="1" id="KW-0805">Transcription regulation</keyword>
<dbReference type="SUPFAM" id="SSF46785">
    <property type="entry name" value="Winged helix' DNA-binding domain"/>
    <property type="match status" value="1"/>
</dbReference>
<evidence type="ECO:0000313" key="6">
    <source>
        <dbReference type="Proteomes" id="UP000295781"/>
    </source>
</evidence>
<dbReference type="PROSITE" id="PS52050">
    <property type="entry name" value="WYL"/>
    <property type="match status" value="1"/>
</dbReference>
<dbReference type="Pfam" id="PF08279">
    <property type="entry name" value="HTH_11"/>
    <property type="match status" value="1"/>
</dbReference>
<dbReference type="InterPro" id="IPR036388">
    <property type="entry name" value="WH-like_DNA-bd_sf"/>
</dbReference>
<dbReference type="AlphaFoldDB" id="A0A4P2Q4B9"/>
<keyword evidence="2" id="KW-0804">Transcription</keyword>
<dbReference type="Pfam" id="PF13280">
    <property type="entry name" value="WYL"/>
    <property type="match status" value="1"/>
</dbReference>
<dbReference type="Gene3D" id="1.10.10.10">
    <property type="entry name" value="Winged helix-like DNA-binding domain superfamily/Winged helix DNA-binding domain"/>
    <property type="match status" value="1"/>
</dbReference>
<proteinExistence type="predicted"/>
<sequence length="373" mass="40694">MGAGALGRLARGMRGSYDGSRTDPVLDGDEPHVIQTSARLLKLLSLLQSRRFWTGGELARALEVTERSVRRDVDRLRSLGYPVHATTGVGGGYQLGAGKELPPLPLEDDEAVAVAVGLRAAATGPVRGLEEASVRALGKLTQVLPKRLRRKVSALDAVSVRLGDAGPTLDADALATIANACRDAEVLCFEYSSRKDAASARRVEPYRLVHTSYRWYLLAYDLDRGAWRTFRVDRIHGKPRAGRRFTARPLPSDDVAAYVARAVSPEAYRKRARATVHGPAHAVSARLTWGAWQVEALSPDRCAVSSGGASLEELAFQLGFVGFDFEVHEPAELVEHIRRLAERFTRASAAHREAQRAERPPERAPAVTRGDRA</sequence>